<evidence type="ECO:0000256" key="1">
    <source>
        <dbReference type="ARBA" id="ARBA00022512"/>
    </source>
</evidence>
<dbReference type="Proteomes" id="UP001211015">
    <property type="component" value="Unassembled WGS sequence"/>
</dbReference>
<evidence type="ECO:0000256" key="3">
    <source>
        <dbReference type="ARBA" id="ARBA00022729"/>
    </source>
</evidence>
<sequence>MSQFDSAESAVDVAKIISDADHWTKEDTAKFAKAASACIIDNKSVTAYEDNGEYTIPLPNAGYYLVVDATENNGVDKANSALILNVSGTTNVTPKRTKPTLTKQIKHNESDTWGDVGDNAIGDDVEFKITTTIPSDVSAYDKYTYTVRDQLSEGLTFNNNLTYKYYDASGNEITPVTVGPNTTVGVDDPSTADFKETFYVTFDIKELLKKYPNVDKIETLYSAKLNENANVVTGTLPNSKDNNPNTAYLTYSNNPQDTTGKEKGETPKVTVYDWTFSLVGNKVDEKGEPLAGAKFQLRNVHGDAIRLVKIADNVYRLEIGSEAGSVDYIETDATGKFTIKGIDDQTTYKLVETEAPAQYNRADPYEFKFDTTYDPANTLQSIRMLDGTDSGTSGSTVKIINQKGGSLPTTGGIGTQIFYGVGGAIVLGAGVLLIAKKRAKND</sequence>
<dbReference type="NCBIfam" id="TIGR01167">
    <property type="entry name" value="LPXTG_anchor"/>
    <property type="match status" value="1"/>
</dbReference>
<keyword evidence="5" id="KW-1133">Transmembrane helix</keyword>
<dbReference type="AlphaFoldDB" id="A0AAW6E4F2"/>
<keyword evidence="5" id="KW-0812">Transmembrane</keyword>
<keyword evidence="2" id="KW-0964">Secreted</keyword>
<feature type="domain" description="Gram-positive cocci surface proteins LPxTG" evidence="6">
    <location>
        <begin position="407"/>
        <end position="442"/>
    </location>
</feature>
<proteinExistence type="predicted"/>
<name>A0AAW6E4F2_9FIRM</name>
<comment type="caution">
    <text evidence="7">The sequence shown here is derived from an EMBL/GenBank/DDBJ whole genome shotgun (WGS) entry which is preliminary data.</text>
</comment>
<dbReference type="InterPro" id="IPR026466">
    <property type="entry name" value="Fim_isopep_form_D2_dom"/>
</dbReference>
<dbReference type="Pfam" id="PF00746">
    <property type="entry name" value="Gram_pos_anchor"/>
    <property type="match status" value="1"/>
</dbReference>
<keyword evidence="4" id="KW-0572">Peptidoglycan-anchor</keyword>
<evidence type="ECO:0000256" key="2">
    <source>
        <dbReference type="ARBA" id="ARBA00022525"/>
    </source>
</evidence>
<keyword evidence="5" id="KW-0472">Membrane</keyword>
<evidence type="ECO:0000256" key="4">
    <source>
        <dbReference type="ARBA" id="ARBA00023088"/>
    </source>
</evidence>
<keyword evidence="1" id="KW-0134">Cell wall</keyword>
<feature type="transmembrane region" description="Helical" evidence="5">
    <location>
        <begin position="417"/>
        <end position="435"/>
    </location>
</feature>
<evidence type="ECO:0000313" key="8">
    <source>
        <dbReference type="Proteomes" id="UP001211015"/>
    </source>
</evidence>
<dbReference type="InterPro" id="IPR019931">
    <property type="entry name" value="LPXTG_anchor"/>
</dbReference>
<dbReference type="RefSeq" id="WP_272111609.1">
    <property type="nucleotide sequence ID" value="NZ_JAQMLV010000003.1"/>
</dbReference>
<dbReference type="PROSITE" id="PS50847">
    <property type="entry name" value="GRAM_POS_ANCHORING"/>
    <property type="match status" value="1"/>
</dbReference>
<organism evidence="7 8">
    <name type="scientific">Ruminococcus bicirculans</name>
    <name type="common">ex Wegman et al. 2014</name>
    <dbReference type="NCBI Taxonomy" id="1160721"/>
    <lineage>
        <taxon>Bacteria</taxon>
        <taxon>Bacillati</taxon>
        <taxon>Bacillota</taxon>
        <taxon>Clostridia</taxon>
        <taxon>Eubacteriales</taxon>
        <taxon>Oscillospiraceae</taxon>
        <taxon>Ruminococcus</taxon>
    </lineage>
</organism>
<dbReference type="InterPro" id="IPR041033">
    <property type="entry name" value="SpaA_PFL_dom_1"/>
</dbReference>
<dbReference type="Pfam" id="PF17802">
    <property type="entry name" value="SpaA"/>
    <property type="match status" value="1"/>
</dbReference>
<evidence type="ECO:0000313" key="7">
    <source>
        <dbReference type="EMBL" id="MDB8743967.1"/>
    </source>
</evidence>
<evidence type="ECO:0000259" key="6">
    <source>
        <dbReference type="PROSITE" id="PS50847"/>
    </source>
</evidence>
<dbReference type="EMBL" id="JAQMLV010000003">
    <property type="protein sequence ID" value="MDB8743967.1"/>
    <property type="molecule type" value="Genomic_DNA"/>
</dbReference>
<evidence type="ECO:0000256" key="5">
    <source>
        <dbReference type="SAM" id="Phobius"/>
    </source>
</evidence>
<dbReference type="NCBIfam" id="TIGR04226">
    <property type="entry name" value="RrgB_K2N_iso_D2"/>
    <property type="match status" value="1"/>
</dbReference>
<accession>A0AAW6E4F2</accession>
<keyword evidence="3" id="KW-0732">Signal</keyword>
<reference evidence="7" key="1">
    <citation type="submission" date="2023-01" db="EMBL/GenBank/DDBJ databases">
        <title>Human gut microbiome strain richness.</title>
        <authorList>
            <person name="Chen-Liaw A."/>
        </authorList>
    </citation>
    <scope>NUCLEOTIDE SEQUENCE</scope>
    <source>
        <strain evidence="7">1001275st1_F4_1001275B_160808</strain>
    </source>
</reference>
<dbReference type="Gene3D" id="2.60.40.10">
    <property type="entry name" value="Immunoglobulins"/>
    <property type="match status" value="1"/>
</dbReference>
<protein>
    <submittedName>
        <fullName evidence="7">Isopeptide-forming domain-containing fimbrial protein</fullName>
    </submittedName>
</protein>
<dbReference type="InterPro" id="IPR013783">
    <property type="entry name" value="Ig-like_fold"/>
</dbReference>
<dbReference type="Gene3D" id="2.60.40.740">
    <property type="match status" value="1"/>
</dbReference>
<gene>
    <name evidence="7" type="ORF">PNU62_02945</name>
</gene>